<protein>
    <recommendedName>
        <fullName evidence="5">Tyrosine-protein phosphatase</fullName>
        <ecNumber evidence="5">3.1.3.48</ecNumber>
    </recommendedName>
</protein>
<dbReference type="InterPro" id="IPR016667">
    <property type="entry name" value="Caps_polysacc_synth_CpsB/CapC"/>
</dbReference>
<evidence type="ECO:0000313" key="7">
    <source>
        <dbReference type="Proteomes" id="UP000239663"/>
    </source>
</evidence>
<organism evidence="6 7">
    <name type="scientific">Pradoshia eiseniae</name>
    <dbReference type="NCBI Taxonomy" id="2064768"/>
    <lineage>
        <taxon>Bacteria</taxon>
        <taxon>Bacillati</taxon>
        <taxon>Bacillota</taxon>
        <taxon>Bacilli</taxon>
        <taxon>Bacillales</taxon>
        <taxon>Bacillaceae</taxon>
        <taxon>Pradoshia</taxon>
    </lineage>
</organism>
<dbReference type="GO" id="GO:0004725">
    <property type="term" value="F:protein tyrosine phosphatase activity"/>
    <property type="evidence" value="ECO:0007669"/>
    <property type="project" value="UniProtKB-UniRule"/>
</dbReference>
<dbReference type="OrthoDB" id="9788539at2"/>
<evidence type="ECO:0000256" key="1">
    <source>
        <dbReference type="ARBA" id="ARBA00005750"/>
    </source>
</evidence>
<accession>A0A2S7N2D3</accession>
<dbReference type="EMBL" id="PKOZ01000002">
    <property type="protein sequence ID" value="PQD96163.1"/>
    <property type="molecule type" value="Genomic_DNA"/>
</dbReference>
<keyword evidence="7" id="KW-1185">Reference proteome</keyword>
<comment type="caution">
    <text evidence="6">The sequence shown here is derived from an EMBL/GenBank/DDBJ whole genome shotgun (WGS) entry which is preliminary data.</text>
</comment>
<dbReference type="SUPFAM" id="SSF89550">
    <property type="entry name" value="PHP domain-like"/>
    <property type="match status" value="1"/>
</dbReference>
<keyword evidence="2 5" id="KW-0378">Hydrolase</keyword>
<gene>
    <name evidence="6" type="ORF">CYL18_06060</name>
</gene>
<dbReference type="RefSeq" id="WP_104848590.1">
    <property type="nucleotide sequence ID" value="NZ_PKOZ01000002.1"/>
</dbReference>
<reference evidence="6 7" key="1">
    <citation type="submission" date="2017-12" db="EMBL/GenBank/DDBJ databases">
        <title>Taxonomic description and draft genome of Pradoshia cofamensis Gen. nov., sp. nov., a thermotolerant bacillale isolated from anterior gut of earthworm Eisenia fetida.</title>
        <authorList>
            <person name="Saha T."/>
            <person name="Chakraborty R."/>
        </authorList>
    </citation>
    <scope>NUCLEOTIDE SEQUENCE [LARGE SCALE GENOMIC DNA]</scope>
    <source>
        <strain evidence="6 7">EAG3</strain>
    </source>
</reference>
<comment type="catalytic activity">
    <reaction evidence="4 5">
        <text>O-phospho-L-tyrosyl-[protein] + H2O = L-tyrosyl-[protein] + phosphate</text>
        <dbReference type="Rhea" id="RHEA:10684"/>
        <dbReference type="Rhea" id="RHEA-COMP:10136"/>
        <dbReference type="Rhea" id="RHEA-COMP:20101"/>
        <dbReference type="ChEBI" id="CHEBI:15377"/>
        <dbReference type="ChEBI" id="CHEBI:43474"/>
        <dbReference type="ChEBI" id="CHEBI:46858"/>
        <dbReference type="ChEBI" id="CHEBI:61978"/>
        <dbReference type="EC" id="3.1.3.48"/>
    </reaction>
</comment>
<evidence type="ECO:0000313" key="6">
    <source>
        <dbReference type="EMBL" id="PQD96163.1"/>
    </source>
</evidence>
<proteinExistence type="inferred from homology"/>
<sequence>MIDLHSHILPGLDDGAKTIEESLQMARLAVSEGIETIIATPHHKNGAYENEKAQIQESVQAFRKQLEIHQIPLTVLAGQEVRLYGELIEDLETGTIQTIHDTNYVLIEFPSNHIPRYANRLFFELLQRGIHPILVHPERNMEIVENPNLLYEFVQNGISAQLTCGSISGKFGKKIKKVSVDLIAANLVHFIASDAHNVTSRQFWMKEARSEMEKQFGLDQLYYFEENARLVVEGQYIMREMPQQVKQRKFLGLF</sequence>
<dbReference type="Gene3D" id="3.20.20.140">
    <property type="entry name" value="Metal-dependent hydrolases"/>
    <property type="match status" value="1"/>
</dbReference>
<dbReference type="PIRSF" id="PIRSF016557">
    <property type="entry name" value="Caps_synth_CpsB"/>
    <property type="match status" value="1"/>
</dbReference>
<evidence type="ECO:0000256" key="2">
    <source>
        <dbReference type="ARBA" id="ARBA00022801"/>
    </source>
</evidence>
<dbReference type="PANTHER" id="PTHR39181">
    <property type="entry name" value="TYROSINE-PROTEIN PHOSPHATASE YWQE"/>
    <property type="match status" value="1"/>
</dbReference>
<evidence type="ECO:0000256" key="4">
    <source>
        <dbReference type="ARBA" id="ARBA00051722"/>
    </source>
</evidence>
<dbReference type="PANTHER" id="PTHR39181:SF1">
    <property type="entry name" value="TYROSINE-PROTEIN PHOSPHATASE YWQE"/>
    <property type="match status" value="1"/>
</dbReference>
<dbReference type="Proteomes" id="UP000239663">
    <property type="component" value="Unassembled WGS sequence"/>
</dbReference>
<evidence type="ECO:0000256" key="5">
    <source>
        <dbReference type="PIRNR" id="PIRNR016557"/>
    </source>
</evidence>
<evidence type="ECO:0000256" key="3">
    <source>
        <dbReference type="ARBA" id="ARBA00022912"/>
    </source>
</evidence>
<keyword evidence="3 5" id="KW-0904">Protein phosphatase</keyword>
<dbReference type="InterPro" id="IPR016195">
    <property type="entry name" value="Pol/histidinol_Pase-like"/>
</dbReference>
<name>A0A2S7N2D3_9BACI</name>
<dbReference type="Pfam" id="PF19567">
    <property type="entry name" value="CpsB_CapC"/>
    <property type="match status" value="1"/>
</dbReference>
<dbReference type="AlphaFoldDB" id="A0A2S7N2D3"/>
<dbReference type="EC" id="3.1.3.48" evidence="5"/>
<comment type="similarity">
    <text evidence="1 5">Belongs to the metallo-dependent hydrolases superfamily. CpsB/CapC family.</text>
</comment>
<dbReference type="GO" id="GO:0030145">
    <property type="term" value="F:manganese ion binding"/>
    <property type="evidence" value="ECO:0007669"/>
    <property type="project" value="UniProtKB-UniRule"/>
</dbReference>